<evidence type="ECO:0000313" key="3">
    <source>
        <dbReference type="EMBL" id="JAV27111.1"/>
    </source>
</evidence>
<feature type="chain" id="PRO_5011958899" evidence="2">
    <location>
        <begin position="18"/>
        <end position="167"/>
    </location>
</feature>
<feature type="compositionally biased region" description="Acidic residues" evidence="1">
    <location>
        <begin position="70"/>
        <end position="102"/>
    </location>
</feature>
<reference evidence="3" key="1">
    <citation type="submission" date="2017-01" db="EMBL/GenBank/DDBJ databases">
        <title>A deep insight into the sialotranscriptome of adult male and female Cluex tarsalis mosquitoes.</title>
        <authorList>
            <person name="Ribeiro J.M."/>
            <person name="Moreira F."/>
            <person name="Bernard K.A."/>
            <person name="Calvo E."/>
        </authorList>
    </citation>
    <scope>NUCLEOTIDE SEQUENCE</scope>
    <source>
        <strain evidence="3">Kern County</strain>
        <tissue evidence="3">Salivary glands</tissue>
    </source>
</reference>
<proteinExistence type="predicted"/>
<evidence type="ECO:0000256" key="1">
    <source>
        <dbReference type="SAM" id="MobiDB-lite"/>
    </source>
</evidence>
<feature type="signal peptide" evidence="2">
    <location>
        <begin position="1"/>
        <end position="17"/>
    </location>
</feature>
<accession>A0A1Q3FHR7</accession>
<organism evidence="3">
    <name type="scientific">Culex tarsalis</name>
    <name type="common">Encephalitis mosquito</name>
    <dbReference type="NCBI Taxonomy" id="7177"/>
    <lineage>
        <taxon>Eukaryota</taxon>
        <taxon>Metazoa</taxon>
        <taxon>Ecdysozoa</taxon>
        <taxon>Arthropoda</taxon>
        <taxon>Hexapoda</taxon>
        <taxon>Insecta</taxon>
        <taxon>Pterygota</taxon>
        <taxon>Neoptera</taxon>
        <taxon>Endopterygota</taxon>
        <taxon>Diptera</taxon>
        <taxon>Nematocera</taxon>
        <taxon>Culicoidea</taxon>
        <taxon>Culicidae</taxon>
        <taxon>Culicinae</taxon>
        <taxon>Culicini</taxon>
        <taxon>Culex</taxon>
        <taxon>Culex</taxon>
    </lineage>
</organism>
<feature type="compositionally biased region" description="Basic residues" evidence="1">
    <location>
        <begin position="119"/>
        <end position="157"/>
    </location>
</feature>
<feature type="compositionally biased region" description="Polar residues" evidence="1">
    <location>
        <begin position="58"/>
        <end position="69"/>
    </location>
</feature>
<dbReference type="AlphaFoldDB" id="A0A1Q3FHR7"/>
<evidence type="ECO:0000256" key="2">
    <source>
        <dbReference type="SAM" id="SignalP"/>
    </source>
</evidence>
<feature type="compositionally biased region" description="Acidic residues" evidence="1">
    <location>
        <begin position="36"/>
        <end position="55"/>
    </location>
</feature>
<protein>
    <submittedName>
        <fullName evidence="3">Putative conserved secreted protein</fullName>
    </submittedName>
</protein>
<feature type="region of interest" description="Disordered" evidence="1">
    <location>
        <begin position="21"/>
        <end position="167"/>
    </location>
</feature>
<sequence length="167" mass="18116">MKLFLLLCLLSASVILGKPLEESEAQGSNDLIVQDAVEDVPAEESDATSEVEEAVDNPNPTVGDQVDSQEPSEEPEHEGSVEEEATEEPAEEQQTEDPEAIGDEAHQNSGEDHPEPPHPPKHPHHGHGKHHHPGHHGHGPRHGPPRAGPGHHHHPGGRRPFQEEGVY</sequence>
<feature type="compositionally biased region" description="Basic and acidic residues" evidence="1">
    <location>
        <begin position="103"/>
        <end position="118"/>
    </location>
</feature>
<name>A0A1Q3FHR7_CULTA</name>
<keyword evidence="2" id="KW-0732">Signal</keyword>
<dbReference type="EMBL" id="GFDL01007934">
    <property type="protein sequence ID" value="JAV27111.1"/>
    <property type="molecule type" value="Transcribed_RNA"/>
</dbReference>